<dbReference type="EC" id="6.1.1.17" evidence="9"/>
<dbReference type="InterPro" id="IPR049940">
    <property type="entry name" value="GluQ/Sye"/>
</dbReference>
<evidence type="ECO:0000313" key="10">
    <source>
        <dbReference type="Proteomes" id="UP000031656"/>
    </source>
</evidence>
<dbReference type="PRINTS" id="PR00987">
    <property type="entry name" value="TRNASYNTHGLU"/>
</dbReference>
<sequence length="287" mass="31333">MTPPATTRFAPSPTGLLHLGHVVSGLYSRIMAGDSGRFLIRIEDIDTTRCTPELTQALREDLDWLGLSSDGPVREQSRHLPEYHAVLANLRERGLLYPCFCTRREIAEAATQVAPDGSLVYPGTCGHVAAREGQGRDPVWRLDMGRALDVLQGVPGWHEVGHGRVAGKADAFGDIVLARRDTGVSYHLCVTHDDALEGVTTVTRGRDLYEATSVQRVLQDLMGWPEPAYAHHALILDGDGHKLSKRDGAEGVRVLRQAGWTARQVREHPLVWQALEASLPTGAYSGG</sequence>
<dbReference type="GO" id="GO:0004818">
    <property type="term" value="F:glutamate-tRNA ligase activity"/>
    <property type="evidence" value="ECO:0007669"/>
    <property type="project" value="UniProtKB-EC"/>
</dbReference>
<evidence type="ECO:0000256" key="4">
    <source>
        <dbReference type="ARBA" id="ARBA00022833"/>
    </source>
</evidence>
<accession>A0A067Z6K6</accession>
<keyword evidence="4" id="KW-0862">Zinc</keyword>
<dbReference type="GO" id="GO:0006424">
    <property type="term" value="P:glutamyl-tRNA aminoacylation"/>
    <property type="evidence" value="ECO:0007669"/>
    <property type="project" value="TreeGrafter"/>
</dbReference>
<evidence type="ECO:0000256" key="2">
    <source>
        <dbReference type="ARBA" id="ARBA00022723"/>
    </source>
</evidence>
<feature type="domain" description="Glutamyl/glutaminyl-tRNA synthetase class Ib catalytic" evidence="8">
    <location>
        <begin position="6"/>
        <end position="252"/>
    </location>
</feature>
<dbReference type="Pfam" id="PF00749">
    <property type="entry name" value="tRNA-synt_1c"/>
    <property type="match status" value="1"/>
</dbReference>
<dbReference type="NCBIfam" id="NF004315">
    <property type="entry name" value="PRK05710.1-4"/>
    <property type="match status" value="1"/>
</dbReference>
<evidence type="ECO:0000256" key="6">
    <source>
        <dbReference type="ARBA" id="ARBA00023146"/>
    </source>
</evidence>
<gene>
    <name evidence="9" type="primary">gluQ</name>
    <name evidence="9" type="ORF">GLS_c20680</name>
</gene>
<evidence type="ECO:0000259" key="8">
    <source>
        <dbReference type="Pfam" id="PF00749"/>
    </source>
</evidence>
<dbReference type="PANTHER" id="PTHR43311:SF1">
    <property type="entry name" value="GLUTAMYL-Q TRNA(ASP) SYNTHETASE"/>
    <property type="match status" value="1"/>
</dbReference>
<keyword evidence="2" id="KW-0479">Metal-binding</keyword>
<evidence type="ECO:0000256" key="3">
    <source>
        <dbReference type="ARBA" id="ARBA00022741"/>
    </source>
</evidence>
<dbReference type="GO" id="GO:0005829">
    <property type="term" value="C:cytosol"/>
    <property type="evidence" value="ECO:0007669"/>
    <property type="project" value="TreeGrafter"/>
</dbReference>
<dbReference type="HOGENOM" id="CLU_015768_0_3_5"/>
<dbReference type="RefSeq" id="WP_041112173.1">
    <property type="nucleotide sequence ID" value="NZ_CP004373.1"/>
</dbReference>
<dbReference type="Proteomes" id="UP000031656">
    <property type="component" value="Chromosome"/>
</dbReference>
<proteinExistence type="inferred from homology"/>
<keyword evidence="7" id="KW-0648">Protein biosynthesis</keyword>
<protein>
    <submittedName>
        <fullName evidence="9">Glutamate tRNA--ligase GluQ</fullName>
        <ecNumber evidence="9">6.1.1.17</ecNumber>
    </submittedName>
</protein>
<dbReference type="InterPro" id="IPR014729">
    <property type="entry name" value="Rossmann-like_a/b/a_fold"/>
</dbReference>
<evidence type="ECO:0000313" key="9">
    <source>
        <dbReference type="EMBL" id="AHK71939.1"/>
    </source>
</evidence>
<reference evidence="9 10" key="1">
    <citation type="journal article" date="2015" name="Appl. Microbiol. Biotechnol.">
        <title>The consequence of an additional NADH dehydrogenase paralog on the growth of Gluconobacter oxydans DSM3504.</title>
        <authorList>
            <person name="Kostner D."/>
            <person name="Luchterhand B."/>
            <person name="Junker A."/>
            <person name="Volland S."/>
            <person name="Daniel R."/>
            <person name="Buchs J."/>
            <person name="Liebl W."/>
            <person name="Ehrenreich A."/>
        </authorList>
    </citation>
    <scope>NUCLEOTIDE SEQUENCE [LARGE SCALE GENOMIC DNA]</scope>
    <source>
        <strain evidence="9">DSM 3504</strain>
    </source>
</reference>
<dbReference type="SUPFAM" id="SSF52374">
    <property type="entry name" value="Nucleotidylyl transferase"/>
    <property type="match status" value="1"/>
</dbReference>
<comment type="similarity">
    <text evidence="7">Belongs to the class-I aminoacyl-tRNA synthetase family.</text>
</comment>
<organism evidence="9 10">
    <name type="scientific">Gluconobacter oxydans DSM 3504</name>
    <dbReference type="NCBI Taxonomy" id="1288313"/>
    <lineage>
        <taxon>Bacteria</taxon>
        <taxon>Pseudomonadati</taxon>
        <taxon>Pseudomonadota</taxon>
        <taxon>Alphaproteobacteria</taxon>
        <taxon>Acetobacterales</taxon>
        <taxon>Acetobacteraceae</taxon>
        <taxon>Gluconobacter</taxon>
    </lineage>
</organism>
<keyword evidence="1 7" id="KW-0436">Ligase</keyword>
<dbReference type="GO" id="GO:0005524">
    <property type="term" value="F:ATP binding"/>
    <property type="evidence" value="ECO:0007669"/>
    <property type="project" value="UniProtKB-KW"/>
</dbReference>
<dbReference type="InterPro" id="IPR020058">
    <property type="entry name" value="Glu/Gln-tRNA-synth_Ib_cat-dom"/>
</dbReference>
<dbReference type="PANTHER" id="PTHR43311">
    <property type="entry name" value="GLUTAMATE--TRNA LIGASE"/>
    <property type="match status" value="1"/>
</dbReference>
<name>A0A067Z6K6_GLUOY</name>
<dbReference type="AlphaFoldDB" id="A0A067Z6K6"/>
<dbReference type="InterPro" id="IPR000924">
    <property type="entry name" value="Glu/Gln-tRNA-synth"/>
</dbReference>
<evidence type="ECO:0000256" key="7">
    <source>
        <dbReference type="RuleBase" id="RU363037"/>
    </source>
</evidence>
<dbReference type="EMBL" id="CP004373">
    <property type="protein sequence ID" value="AHK71939.1"/>
    <property type="molecule type" value="Genomic_DNA"/>
</dbReference>
<dbReference type="KEGG" id="goy:GLS_c20680"/>
<evidence type="ECO:0000256" key="5">
    <source>
        <dbReference type="ARBA" id="ARBA00022840"/>
    </source>
</evidence>
<keyword evidence="5 7" id="KW-0067">ATP-binding</keyword>
<dbReference type="GeneID" id="56906291"/>
<evidence type="ECO:0000256" key="1">
    <source>
        <dbReference type="ARBA" id="ARBA00022598"/>
    </source>
</evidence>
<keyword evidence="6 7" id="KW-0030">Aminoacyl-tRNA synthetase</keyword>
<dbReference type="Gene3D" id="3.40.50.620">
    <property type="entry name" value="HUPs"/>
    <property type="match status" value="1"/>
</dbReference>
<dbReference type="InterPro" id="IPR001412">
    <property type="entry name" value="aa-tRNA-synth_I_CS"/>
</dbReference>
<keyword evidence="3 7" id="KW-0547">Nucleotide-binding</keyword>
<dbReference type="PROSITE" id="PS00178">
    <property type="entry name" value="AA_TRNA_LIGASE_I"/>
    <property type="match status" value="1"/>
</dbReference>